<evidence type="ECO:0000256" key="1">
    <source>
        <dbReference type="ARBA" id="ARBA00001974"/>
    </source>
</evidence>
<organism evidence="8 9">
    <name type="scientific">Hyalangium minutum</name>
    <dbReference type="NCBI Taxonomy" id="394096"/>
    <lineage>
        <taxon>Bacteria</taxon>
        <taxon>Pseudomonadati</taxon>
        <taxon>Myxococcota</taxon>
        <taxon>Myxococcia</taxon>
        <taxon>Myxococcales</taxon>
        <taxon>Cystobacterineae</taxon>
        <taxon>Archangiaceae</taxon>
        <taxon>Hyalangium</taxon>
    </lineage>
</organism>
<dbReference type="InterPro" id="IPR046373">
    <property type="entry name" value="Acyl-CoA_Oxase/DH_mid-dom_sf"/>
</dbReference>
<keyword evidence="4 5" id="KW-0274">FAD</keyword>
<dbReference type="PANTHER" id="PTHR43884">
    <property type="entry name" value="ACYL-COA DEHYDROGENASE"/>
    <property type="match status" value="1"/>
</dbReference>
<dbReference type="Pfam" id="PF02770">
    <property type="entry name" value="Acyl-CoA_dh_M"/>
    <property type="match status" value="1"/>
</dbReference>
<dbReference type="PANTHER" id="PTHR43884:SF19">
    <property type="entry name" value="ACYL-COA DEHYDROGENASE FADE4-RELATED"/>
    <property type="match status" value="1"/>
</dbReference>
<feature type="domain" description="Acyl-CoA dehydrogenase/oxidase C-terminal" evidence="6">
    <location>
        <begin position="225"/>
        <end position="375"/>
    </location>
</feature>
<reference evidence="8 9" key="1">
    <citation type="submission" date="2014-04" db="EMBL/GenBank/DDBJ databases">
        <title>Genome assembly of Hyalangium minutum DSM 14724.</title>
        <authorList>
            <person name="Sharma G."/>
            <person name="Subramanian S."/>
        </authorList>
    </citation>
    <scope>NUCLEOTIDE SEQUENCE [LARGE SCALE GENOMIC DNA]</scope>
    <source>
        <strain evidence="8 9">DSM 14724</strain>
    </source>
</reference>
<dbReference type="Gene3D" id="2.40.110.10">
    <property type="entry name" value="Butyryl-CoA Dehydrogenase, subunit A, domain 2"/>
    <property type="match status" value="1"/>
</dbReference>
<dbReference type="InterPro" id="IPR036250">
    <property type="entry name" value="AcylCo_DH-like_C"/>
</dbReference>
<evidence type="ECO:0000313" key="9">
    <source>
        <dbReference type="Proteomes" id="UP000028725"/>
    </source>
</evidence>
<dbReference type="InterPro" id="IPR006091">
    <property type="entry name" value="Acyl-CoA_Oxase/DH_mid-dom"/>
</dbReference>
<keyword evidence="9" id="KW-1185">Reference proteome</keyword>
<gene>
    <name evidence="8" type="ORF">DB31_6482</name>
</gene>
<name>A0A085WP94_9BACT</name>
<dbReference type="Pfam" id="PF00441">
    <property type="entry name" value="Acyl-CoA_dh_1"/>
    <property type="match status" value="1"/>
</dbReference>
<keyword evidence="3 5" id="KW-0285">Flavoprotein</keyword>
<dbReference type="EMBL" id="JMCB01000004">
    <property type="protein sequence ID" value="KFE69507.1"/>
    <property type="molecule type" value="Genomic_DNA"/>
</dbReference>
<comment type="cofactor">
    <cofactor evidence="1 5">
        <name>FAD</name>
        <dbReference type="ChEBI" id="CHEBI:57692"/>
    </cofactor>
</comment>
<evidence type="ECO:0000256" key="4">
    <source>
        <dbReference type="ARBA" id="ARBA00022827"/>
    </source>
</evidence>
<evidence type="ECO:0000256" key="2">
    <source>
        <dbReference type="ARBA" id="ARBA00009347"/>
    </source>
</evidence>
<evidence type="ECO:0008006" key="10">
    <source>
        <dbReference type="Google" id="ProtNLM"/>
    </source>
</evidence>
<dbReference type="RefSeq" id="WP_052419911.1">
    <property type="nucleotide sequence ID" value="NZ_JMCB01000004.1"/>
</dbReference>
<dbReference type="Proteomes" id="UP000028725">
    <property type="component" value="Unassembled WGS sequence"/>
</dbReference>
<dbReference type="GO" id="GO:0005886">
    <property type="term" value="C:plasma membrane"/>
    <property type="evidence" value="ECO:0007669"/>
    <property type="project" value="TreeGrafter"/>
</dbReference>
<dbReference type="SUPFAM" id="SSF56645">
    <property type="entry name" value="Acyl-CoA dehydrogenase NM domain-like"/>
    <property type="match status" value="1"/>
</dbReference>
<comment type="similarity">
    <text evidence="2 5">Belongs to the acyl-CoA dehydrogenase family.</text>
</comment>
<evidence type="ECO:0000313" key="8">
    <source>
        <dbReference type="EMBL" id="KFE69507.1"/>
    </source>
</evidence>
<dbReference type="InterPro" id="IPR037069">
    <property type="entry name" value="AcylCoA_DH/ox_N_sf"/>
</dbReference>
<dbReference type="InterPro" id="IPR009075">
    <property type="entry name" value="AcylCo_DH/oxidase_C"/>
</dbReference>
<feature type="domain" description="Acyl-CoA oxidase/dehydrogenase middle" evidence="7">
    <location>
        <begin position="121"/>
        <end position="213"/>
    </location>
</feature>
<evidence type="ECO:0000256" key="3">
    <source>
        <dbReference type="ARBA" id="ARBA00022630"/>
    </source>
</evidence>
<evidence type="ECO:0000259" key="6">
    <source>
        <dbReference type="Pfam" id="PF00441"/>
    </source>
</evidence>
<dbReference type="GO" id="GO:0050660">
    <property type="term" value="F:flavin adenine dinucleotide binding"/>
    <property type="evidence" value="ECO:0007669"/>
    <property type="project" value="InterPro"/>
</dbReference>
<evidence type="ECO:0000259" key="7">
    <source>
        <dbReference type="Pfam" id="PF02770"/>
    </source>
</evidence>
<dbReference type="Gene3D" id="1.20.140.10">
    <property type="entry name" value="Butyryl-CoA Dehydrogenase, subunit A, domain 3"/>
    <property type="match status" value="1"/>
</dbReference>
<evidence type="ECO:0000256" key="5">
    <source>
        <dbReference type="RuleBase" id="RU362125"/>
    </source>
</evidence>
<proteinExistence type="inferred from homology"/>
<accession>A0A085WP94</accession>
<protein>
    <recommendedName>
        <fullName evidence="10">Acyl-CoA dehydrogenase</fullName>
    </recommendedName>
</protein>
<comment type="caution">
    <text evidence="8">The sequence shown here is derived from an EMBL/GenBank/DDBJ whole genome shotgun (WGS) entry which is preliminary data.</text>
</comment>
<dbReference type="InterPro" id="IPR009100">
    <property type="entry name" value="AcylCoA_DH/oxidase_NM_dom_sf"/>
</dbReference>
<dbReference type="OrthoDB" id="3666321at2"/>
<dbReference type="Gene3D" id="1.10.540.10">
    <property type="entry name" value="Acyl-CoA dehydrogenase/oxidase, N-terminal domain"/>
    <property type="match status" value="1"/>
</dbReference>
<dbReference type="SUPFAM" id="SSF47203">
    <property type="entry name" value="Acyl-CoA dehydrogenase C-terminal domain-like"/>
    <property type="match status" value="1"/>
</dbReference>
<dbReference type="AlphaFoldDB" id="A0A085WP94"/>
<dbReference type="STRING" id="394096.DB31_6482"/>
<dbReference type="CDD" id="cd00567">
    <property type="entry name" value="ACAD"/>
    <property type="match status" value="1"/>
</dbReference>
<dbReference type="GO" id="GO:0003995">
    <property type="term" value="F:acyl-CoA dehydrogenase activity"/>
    <property type="evidence" value="ECO:0007669"/>
    <property type="project" value="TreeGrafter"/>
</dbReference>
<keyword evidence="5" id="KW-0560">Oxidoreductase</keyword>
<sequence length="533" mass="56829">MSSLYARSLATLEQRLGPLSEEGPLGQQAALARDESETFPAEALESLRTHGVPELLTPVSEGGQFVSFEGALAVALTLARRDPAVALSQGMQCWLWLAWMAGSPEQRSRARALLKDNATPCFAASEATHGADLLATETLALSKGESWELTGEKWPIGRASHAAFAFVLARTRPTPGPRSLSWFLAELDPPAVTRLPKARTVGLRASDLSGLRFVRAAASPVGGEGQGLELTLKIFQLTRPLMAGLGLGTGDTTLRVATRFAMERQLYRATAASLPSVRKLLVGAWLRLLAAEILLLSSVRTLHANPGQASLTSPLVKAIAPALVEQAIRSATTVLGARSFLREGPTGLFQKMARDHAAVGLIDGSEPVCLHALAAELPQVLSHNAGSHSALRSRLCLEEPVQPFAPDRLELTARGADDVTAELPPELLTAWSKLRQGGEEALRGPSRLELARQYGLLHAAAACFHFEHFNPHLALCRAGVPALAGRLLLDPDALPDSACQQLFDRLAERIERDHLLSVADVSTVSASETALAG</sequence>